<protein>
    <submittedName>
        <fullName evidence="2">Uncharacterized protein</fullName>
    </submittedName>
</protein>
<sequence length="179" mass="20120">MCYETVDIYKCGHQASKVVSCNDDPSMEPCPDRSTVEFKIGTACGGCLVVCHACSYTMEPKMTNCGVCGHWVVDCERCWFRRASTADVSDDEVVFVKEERAEEEREVYETGEKAEPEQEHAKVAEDEIFEGDVFYEISVSNASGREGEGEEGEEEEEVEEVEEKAEDEEAEREVVVLDD</sequence>
<evidence type="ECO:0000313" key="2">
    <source>
        <dbReference type="EMBL" id="KAK0632550.1"/>
    </source>
</evidence>
<comment type="caution">
    <text evidence="2">The sequence shown here is derived from an EMBL/GenBank/DDBJ whole genome shotgun (WGS) entry which is preliminary data.</text>
</comment>
<organism evidence="2 3">
    <name type="scientific">Immersiella caudata</name>
    <dbReference type="NCBI Taxonomy" id="314043"/>
    <lineage>
        <taxon>Eukaryota</taxon>
        <taxon>Fungi</taxon>
        <taxon>Dikarya</taxon>
        <taxon>Ascomycota</taxon>
        <taxon>Pezizomycotina</taxon>
        <taxon>Sordariomycetes</taxon>
        <taxon>Sordariomycetidae</taxon>
        <taxon>Sordariales</taxon>
        <taxon>Lasiosphaeriaceae</taxon>
        <taxon>Immersiella</taxon>
    </lineage>
</organism>
<name>A0AA39XG75_9PEZI</name>
<reference evidence="2" key="1">
    <citation type="submission" date="2023-06" db="EMBL/GenBank/DDBJ databases">
        <title>Genome-scale phylogeny and comparative genomics of the fungal order Sordariales.</title>
        <authorList>
            <consortium name="Lawrence Berkeley National Laboratory"/>
            <person name="Hensen N."/>
            <person name="Bonometti L."/>
            <person name="Westerberg I."/>
            <person name="Brannstrom I.O."/>
            <person name="Guillou S."/>
            <person name="Cros-Aarteil S."/>
            <person name="Calhoun S."/>
            <person name="Haridas S."/>
            <person name="Kuo A."/>
            <person name="Mondo S."/>
            <person name="Pangilinan J."/>
            <person name="Riley R."/>
            <person name="Labutti K."/>
            <person name="Andreopoulos B."/>
            <person name="Lipzen A."/>
            <person name="Chen C."/>
            <person name="Yanf M."/>
            <person name="Daum C."/>
            <person name="Ng V."/>
            <person name="Clum A."/>
            <person name="Steindorff A."/>
            <person name="Ohm R."/>
            <person name="Martin F."/>
            <person name="Silar P."/>
            <person name="Natvig D."/>
            <person name="Lalanne C."/>
            <person name="Gautier V."/>
            <person name="Ament-Velasquez S.L."/>
            <person name="Kruys A."/>
            <person name="Hutchinson M.I."/>
            <person name="Powell A.J."/>
            <person name="Barry K."/>
            <person name="Miller A.N."/>
            <person name="Grigoriev I.V."/>
            <person name="Debuchy R."/>
            <person name="Gladieux P."/>
            <person name="Thoren M.H."/>
            <person name="Johannesson H."/>
        </authorList>
    </citation>
    <scope>NUCLEOTIDE SEQUENCE</scope>
    <source>
        <strain evidence="2">CBS 606.72</strain>
    </source>
</reference>
<dbReference type="EMBL" id="JAULSU010000001">
    <property type="protein sequence ID" value="KAK0632550.1"/>
    <property type="molecule type" value="Genomic_DNA"/>
</dbReference>
<feature type="region of interest" description="Disordered" evidence="1">
    <location>
        <begin position="140"/>
        <end position="179"/>
    </location>
</feature>
<accession>A0AA39XG75</accession>
<feature type="compositionally biased region" description="Acidic residues" evidence="1">
    <location>
        <begin position="148"/>
        <end position="171"/>
    </location>
</feature>
<dbReference type="Proteomes" id="UP001175000">
    <property type="component" value="Unassembled WGS sequence"/>
</dbReference>
<evidence type="ECO:0000256" key="1">
    <source>
        <dbReference type="SAM" id="MobiDB-lite"/>
    </source>
</evidence>
<dbReference type="AlphaFoldDB" id="A0AA39XG75"/>
<keyword evidence="3" id="KW-1185">Reference proteome</keyword>
<gene>
    <name evidence="2" type="ORF">B0T14DRAFT_560230</name>
</gene>
<evidence type="ECO:0000313" key="3">
    <source>
        <dbReference type="Proteomes" id="UP001175000"/>
    </source>
</evidence>
<proteinExistence type="predicted"/>